<evidence type="ECO:0008006" key="3">
    <source>
        <dbReference type="Google" id="ProtNLM"/>
    </source>
</evidence>
<name>A0A1X1JX34_STRMT</name>
<reference evidence="1 2" key="1">
    <citation type="journal article" date="2016" name="Eur. J. Clin. Microbiol. Infect. Dis.">
        <title>Whole genome sequencing as a tool for phylogenetic analysis of clinical strains of Mitis group streptococci.</title>
        <authorList>
            <person name="Rasmussen L.H."/>
            <person name="Dargis R."/>
            <person name="Hojholt K."/>
            <person name="Christensen J.J."/>
            <person name="Skovgaard O."/>
            <person name="Justesen U.S."/>
            <person name="Rosenvinge F.S."/>
            <person name="Moser C."/>
            <person name="Lukjancenko O."/>
            <person name="Rasmussen S."/>
            <person name="Nielsen X.C."/>
        </authorList>
    </citation>
    <scope>NUCLEOTIDE SEQUENCE [LARGE SCALE GENOMIC DNA]</scope>
    <source>
        <strain evidence="1 2">RH_50275_09</strain>
    </source>
</reference>
<dbReference type="Proteomes" id="UP000193929">
    <property type="component" value="Unassembled WGS sequence"/>
</dbReference>
<organism evidence="1 2">
    <name type="scientific">Streptococcus mitis</name>
    <dbReference type="NCBI Taxonomy" id="28037"/>
    <lineage>
        <taxon>Bacteria</taxon>
        <taxon>Bacillati</taxon>
        <taxon>Bacillota</taxon>
        <taxon>Bacilli</taxon>
        <taxon>Lactobacillales</taxon>
        <taxon>Streptococcaceae</taxon>
        <taxon>Streptococcus</taxon>
        <taxon>Streptococcus mitis group</taxon>
    </lineage>
</organism>
<sequence>MMKDQRQQLPVGTVVNLVNESVNIAIIGQYPIVKNEVREGYFDFAGVILPVGFDAEHTVFFNKEDIERVIFLGYIDVDFQNFLNESDKFEKSTELKKLSIMEVIDTDEK</sequence>
<dbReference type="AlphaFoldDB" id="A0A1X1JX34"/>
<dbReference type="EMBL" id="NCVF01000026">
    <property type="protein sequence ID" value="ORO91688.1"/>
    <property type="molecule type" value="Genomic_DNA"/>
</dbReference>
<gene>
    <name evidence="1" type="ORF">B7700_09630</name>
</gene>
<protein>
    <recommendedName>
        <fullName evidence="3">DUF4176 domain-containing protein</fullName>
    </recommendedName>
</protein>
<evidence type="ECO:0000313" key="2">
    <source>
        <dbReference type="Proteomes" id="UP000193929"/>
    </source>
</evidence>
<proteinExistence type="predicted"/>
<dbReference type="RefSeq" id="WP_084888591.1">
    <property type="nucleotide sequence ID" value="NZ_NCVF01000026.1"/>
</dbReference>
<dbReference type="Pfam" id="PF13780">
    <property type="entry name" value="DUF4176"/>
    <property type="match status" value="1"/>
</dbReference>
<comment type="caution">
    <text evidence="1">The sequence shown here is derived from an EMBL/GenBank/DDBJ whole genome shotgun (WGS) entry which is preliminary data.</text>
</comment>
<accession>A0A1X1JX34</accession>
<dbReference type="InterPro" id="IPR025233">
    <property type="entry name" value="DUF4176"/>
</dbReference>
<evidence type="ECO:0000313" key="1">
    <source>
        <dbReference type="EMBL" id="ORO91688.1"/>
    </source>
</evidence>